<evidence type="ECO:0000313" key="1">
    <source>
        <dbReference type="EMBL" id="KAI9451201.1"/>
    </source>
</evidence>
<sequence length="199" mass="22377">MGIAERKLRQKETIRAGILASAWQIVQSEGWQSLSIRKIADSIEYSVPVVYNHFESKDAILMEFIRQGFNILSTQLQEAKTATSHPPEQLKAIAGAYWQFALSHKPHYEVMFGLGIPGCEAVKQMEEMKKVSEAMLSAIEKTISAGNSPQADPYLKLHTYWSILHGFVSIQMFSGYQPMVPRKLILEDAVESFIKGIMA</sequence>
<name>A0ACC0TXE6_9AGAM</name>
<comment type="caution">
    <text evidence="1">The sequence shown here is derived from an EMBL/GenBank/DDBJ whole genome shotgun (WGS) entry which is preliminary data.</text>
</comment>
<keyword evidence="2" id="KW-1185">Reference proteome</keyword>
<gene>
    <name evidence="1" type="ORF">F5148DRAFT_1290305</name>
</gene>
<reference evidence="1" key="1">
    <citation type="submission" date="2021-03" db="EMBL/GenBank/DDBJ databases">
        <title>Evolutionary priming and transition to the ectomycorrhizal habit in an iconic lineage of mushroom-forming fungi: is preadaptation a requirement?</title>
        <authorList>
            <consortium name="DOE Joint Genome Institute"/>
            <person name="Looney B.P."/>
            <person name="Miyauchi S."/>
            <person name="Morin E."/>
            <person name="Drula E."/>
            <person name="Courty P.E."/>
            <person name="Chicoki N."/>
            <person name="Fauchery L."/>
            <person name="Kohler A."/>
            <person name="Kuo A."/>
            <person name="LaButti K."/>
            <person name="Pangilinan J."/>
            <person name="Lipzen A."/>
            <person name="Riley R."/>
            <person name="Andreopoulos W."/>
            <person name="He G."/>
            <person name="Johnson J."/>
            <person name="Barry K.W."/>
            <person name="Grigoriev I.V."/>
            <person name="Nagy L."/>
            <person name="Hibbett D."/>
            <person name="Henrissat B."/>
            <person name="Matheny P.B."/>
            <person name="Labbe J."/>
            <person name="Martin A.F."/>
        </authorList>
    </citation>
    <scope>NUCLEOTIDE SEQUENCE</scope>
    <source>
        <strain evidence="1">BPL698</strain>
    </source>
</reference>
<evidence type="ECO:0000313" key="2">
    <source>
        <dbReference type="Proteomes" id="UP001207468"/>
    </source>
</evidence>
<organism evidence="1 2">
    <name type="scientific">Russula earlei</name>
    <dbReference type="NCBI Taxonomy" id="71964"/>
    <lineage>
        <taxon>Eukaryota</taxon>
        <taxon>Fungi</taxon>
        <taxon>Dikarya</taxon>
        <taxon>Basidiomycota</taxon>
        <taxon>Agaricomycotina</taxon>
        <taxon>Agaricomycetes</taxon>
        <taxon>Russulales</taxon>
        <taxon>Russulaceae</taxon>
        <taxon>Russula</taxon>
    </lineage>
</organism>
<dbReference type="Proteomes" id="UP001207468">
    <property type="component" value="Unassembled WGS sequence"/>
</dbReference>
<proteinExistence type="predicted"/>
<protein>
    <submittedName>
        <fullName evidence="1">TetR family transcriptional regulator</fullName>
    </submittedName>
</protein>
<dbReference type="EMBL" id="JAGFNK010000388">
    <property type="protein sequence ID" value="KAI9451201.1"/>
    <property type="molecule type" value="Genomic_DNA"/>
</dbReference>
<accession>A0ACC0TXE6</accession>